<dbReference type="Proteomes" id="UP001054902">
    <property type="component" value="Unassembled WGS sequence"/>
</dbReference>
<proteinExistence type="predicted"/>
<feature type="region of interest" description="Disordered" evidence="1">
    <location>
        <begin position="537"/>
        <end position="569"/>
    </location>
</feature>
<comment type="caution">
    <text evidence="3">The sequence shown here is derived from an EMBL/GenBank/DDBJ whole genome shotgun (WGS) entry which is preliminary data.</text>
</comment>
<sequence length="611" mass="67739">MESSFRNMFLAVLVVSHFAIASAALSLNIEQARVQSKNAVRETKTALFAENSLSSRPRIPVKPRRLMKLDPETGRYVPTKEEIDASLLKTPKEEKKSLWKSFKNGIYGTADFVKGKKKGKKQNTMENAYSDTVESKLKSSYRVPRAISPNVVVDDVVTMEKDIINSFDSSLKTSPLVVNKDLSTGENLYQSDLRKSFESAKDVIYNTVDSLSAEKSEKAKMAVEEHKVVAKPSRNKDKIVQAVPALKSSNPLTRMKANLAIASEERRRRRAIEQEKRDATFNSIKQVLFDFVENIQVAYAAILNIPNEVEQSVAKTQYQIEGAIDEIQKTPKNIQNFVDGTIKSVEEGQKAVVKAVDDVKQIPRKMSETVTSTVKDVQATVEEIQAIPSKVNNSIEETKKSINDTKKSIEGFVQEVRYVTGVEKRPPPPPPTPEEARKELAKKVVKETVSLAGKATIVVAKGTAGMAVSGAKLAMQAAATARKDEEQKKKEALIAQQQMKMQASIDVPTPRSIAEIDEDLDKEVAEALRLAELVGTKTDTKEETKPESTSISTSESKLPLQKKIPRRRPVAVAPKDIDINEAVFKAKQAAYKAQKDVDEMKEILQDNIVAK</sequence>
<gene>
    <name evidence="3" type="ORF">CTEN210_03142</name>
</gene>
<dbReference type="AlphaFoldDB" id="A0AAD3H1H5"/>
<feature type="compositionally biased region" description="Low complexity" evidence="1">
    <location>
        <begin position="547"/>
        <end position="557"/>
    </location>
</feature>
<reference evidence="3 4" key="1">
    <citation type="journal article" date="2021" name="Sci. Rep.">
        <title>The genome of the diatom Chaetoceros tenuissimus carries an ancient integrated fragment of an extant virus.</title>
        <authorList>
            <person name="Hongo Y."/>
            <person name="Kimura K."/>
            <person name="Takaki Y."/>
            <person name="Yoshida Y."/>
            <person name="Baba S."/>
            <person name="Kobayashi G."/>
            <person name="Nagasaki K."/>
            <person name="Hano T."/>
            <person name="Tomaru Y."/>
        </authorList>
    </citation>
    <scope>NUCLEOTIDE SEQUENCE [LARGE SCALE GENOMIC DNA]</scope>
    <source>
        <strain evidence="3 4">NIES-3715</strain>
    </source>
</reference>
<keyword evidence="4" id="KW-1185">Reference proteome</keyword>
<feature type="signal peptide" evidence="2">
    <location>
        <begin position="1"/>
        <end position="23"/>
    </location>
</feature>
<keyword evidence="2" id="KW-0732">Signal</keyword>
<protein>
    <submittedName>
        <fullName evidence="3">Uncharacterized protein</fullName>
    </submittedName>
</protein>
<evidence type="ECO:0000256" key="2">
    <source>
        <dbReference type="SAM" id="SignalP"/>
    </source>
</evidence>
<feature type="chain" id="PRO_5041965478" evidence="2">
    <location>
        <begin position="24"/>
        <end position="611"/>
    </location>
</feature>
<dbReference type="Gene3D" id="1.10.287.950">
    <property type="entry name" value="Methyl-accepting chemotaxis protein"/>
    <property type="match status" value="1"/>
</dbReference>
<evidence type="ECO:0000313" key="4">
    <source>
        <dbReference type="Proteomes" id="UP001054902"/>
    </source>
</evidence>
<accession>A0AAD3H1H5</accession>
<evidence type="ECO:0000256" key="1">
    <source>
        <dbReference type="SAM" id="MobiDB-lite"/>
    </source>
</evidence>
<dbReference type="EMBL" id="BLLK01000022">
    <property type="protein sequence ID" value="GFH46668.1"/>
    <property type="molecule type" value="Genomic_DNA"/>
</dbReference>
<evidence type="ECO:0000313" key="3">
    <source>
        <dbReference type="EMBL" id="GFH46668.1"/>
    </source>
</evidence>
<name>A0AAD3H1H5_9STRA</name>
<organism evidence="3 4">
    <name type="scientific">Chaetoceros tenuissimus</name>
    <dbReference type="NCBI Taxonomy" id="426638"/>
    <lineage>
        <taxon>Eukaryota</taxon>
        <taxon>Sar</taxon>
        <taxon>Stramenopiles</taxon>
        <taxon>Ochrophyta</taxon>
        <taxon>Bacillariophyta</taxon>
        <taxon>Coscinodiscophyceae</taxon>
        <taxon>Chaetocerotophycidae</taxon>
        <taxon>Chaetocerotales</taxon>
        <taxon>Chaetocerotaceae</taxon>
        <taxon>Chaetoceros</taxon>
    </lineage>
</organism>